<comment type="caution">
    <text evidence="1">The sequence shown here is derived from an EMBL/GenBank/DDBJ whole genome shotgun (WGS) entry which is preliminary data.</text>
</comment>
<sequence>MGQKYSESIDRNYPETRLARFRTSSLQVAMEYLASNQGSIILPESFAESFVLQDTLTKIETLNESQVKCYLIYLKEARNSWLTELIEFLK</sequence>
<gene>
    <name evidence="1" type="ORF">RS130_05855</name>
</gene>
<protein>
    <recommendedName>
        <fullName evidence="3">LysR substrate-binding domain-containing protein</fullName>
    </recommendedName>
</protein>
<dbReference type="SUPFAM" id="SSF53850">
    <property type="entry name" value="Periplasmic binding protein-like II"/>
    <property type="match status" value="1"/>
</dbReference>
<evidence type="ECO:0000313" key="2">
    <source>
        <dbReference type="Proteomes" id="UP001247805"/>
    </source>
</evidence>
<proteinExistence type="predicted"/>
<keyword evidence="2" id="KW-1185">Reference proteome</keyword>
<accession>A0ABU3SU30</accession>
<evidence type="ECO:0008006" key="3">
    <source>
        <dbReference type="Google" id="ProtNLM"/>
    </source>
</evidence>
<dbReference type="EMBL" id="JAWDIO010000002">
    <property type="protein sequence ID" value="MDU0353515.1"/>
    <property type="molecule type" value="Genomic_DNA"/>
</dbReference>
<dbReference type="Proteomes" id="UP001247805">
    <property type="component" value="Unassembled WGS sequence"/>
</dbReference>
<name>A0ABU3SU30_9ALTE</name>
<dbReference type="RefSeq" id="WP_316028140.1">
    <property type="nucleotide sequence ID" value="NZ_JAWDIO010000002.1"/>
</dbReference>
<reference evidence="1 2" key="1">
    <citation type="submission" date="2023-10" db="EMBL/GenBank/DDBJ databases">
        <title>Glaciecola aquimarina strain GGW-M5 nov., isolated from a coastal seawater.</title>
        <authorList>
            <person name="Bayburt H."/>
            <person name="Kim J.M."/>
            <person name="Choi B.J."/>
            <person name="Jeon C.O."/>
        </authorList>
    </citation>
    <scope>NUCLEOTIDE SEQUENCE [LARGE SCALE GENOMIC DNA]</scope>
    <source>
        <strain evidence="1 2">KCTC 32108</strain>
    </source>
</reference>
<organism evidence="1 2">
    <name type="scientific">Paraglaciecola aquimarina</name>
    <dbReference type="NCBI Taxonomy" id="1235557"/>
    <lineage>
        <taxon>Bacteria</taxon>
        <taxon>Pseudomonadati</taxon>
        <taxon>Pseudomonadota</taxon>
        <taxon>Gammaproteobacteria</taxon>
        <taxon>Alteromonadales</taxon>
        <taxon>Alteromonadaceae</taxon>
        <taxon>Paraglaciecola</taxon>
    </lineage>
</organism>
<evidence type="ECO:0000313" key="1">
    <source>
        <dbReference type="EMBL" id="MDU0353515.1"/>
    </source>
</evidence>